<comment type="caution">
    <text evidence="6">The sequence shown here is derived from an EMBL/GenBank/DDBJ whole genome shotgun (WGS) entry which is preliminary data.</text>
</comment>
<keyword evidence="1" id="KW-0489">Methyltransferase</keyword>
<dbReference type="OrthoDB" id="438641at2759"/>
<keyword evidence="7" id="KW-1185">Reference proteome</keyword>
<dbReference type="EMBL" id="SUNJ01013548">
    <property type="protein sequence ID" value="TPP57203.1"/>
    <property type="molecule type" value="Genomic_DNA"/>
</dbReference>
<dbReference type="Pfam" id="PF00856">
    <property type="entry name" value="SET"/>
    <property type="match status" value="1"/>
</dbReference>
<dbReference type="GO" id="GO:0032259">
    <property type="term" value="P:methylation"/>
    <property type="evidence" value="ECO:0007669"/>
    <property type="project" value="UniProtKB-KW"/>
</dbReference>
<dbReference type="SUPFAM" id="SSF82199">
    <property type="entry name" value="SET domain"/>
    <property type="match status" value="1"/>
</dbReference>
<proteinExistence type="predicted"/>
<evidence type="ECO:0000259" key="5">
    <source>
        <dbReference type="PROSITE" id="PS50280"/>
    </source>
</evidence>
<dbReference type="InterPro" id="IPR001214">
    <property type="entry name" value="SET_dom"/>
</dbReference>
<evidence type="ECO:0000256" key="3">
    <source>
        <dbReference type="ARBA" id="ARBA00022691"/>
    </source>
</evidence>
<dbReference type="PROSITE" id="PS50280">
    <property type="entry name" value="SET"/>
    <property type="match status" value="1"/>
</dbReference>
<accession>A0A504Y877</accession>
<evidence type="ECO:0000256" key="1">
    <source>
        <dbReference type="ARBA" id="ARBA00022603"/>
    </source>
</evidence>
<evidence type="ECO:0000256" key="4">
    <source>
        <dbReference type="SAM" id="MobiDB-lite"/>
    </source>
</evidence>
<dbReference type="GO" id="GO:0042799">
    <property type="term" value="F:histone H4K20 methyltransferase activity"/>
    <property type="evidence" value="ECO:0007669"/>
    <property type="project" value="TreeGrafter"/>
</dbReference>
<dbReference type="GO" id="GO:0045814">
    <property type="term" value="P:negative regulation of gene expression, epigenetic"/>
    <property type="evidence" value="ECO:0007669"/>
    <property type="project" value="TreeGrafter"/>
</dbReference>
<feature type="region of interest" description="Disordered" evidence="4">
    <location>
        <begin position="427"/>
        <end position="448"/>
    </location>
</feature>
<protein>
    <submittedName>
        <fullName evidence="6">SET and MYND domain-containing protein 5</fullName>
    </submittedName>
</protein>
<organism evidence="6 7">
    <name type="scientific">Fasciola gigantica</name>
    <name type="common">Giant liver fluke</name>
    <dbReference type="NCBI Taxonomy" id="46835"/>
    <lineage>
        <taxon>Eukaryota</taxon>
        <taxon>Metazoa</taxon>
        <taxon>Spiralia</taxon>
        <taxon>Lophotrochozoa</taxon>
        <taxon>Platyhelminthes</taxon>
        <taxon>Trematoda</taxon>
        <taxon>Digenea</taxon>
        <taxon>Plagiorchiida</taxon>
        <taxon>Echinostomata</taxon>
        <taxon>Echinostomatoidea</taxon>
        <taxon>Fasciolidae</taxon>
        <taxon>Fasciola</taxon>
    </lineage>
</organism>
<name>A0A504Y877_FASGI</name>
<keyword evidence="2" id="KW-0808">Transferase</keyword>
<dbReference type="PANTHER" id="PTHR46402">
    <property type="entry name" value="SET AND MYND DOMAIN-CONTAINING PROTEIN 5"/>
    <property type="match status" value="1"/>
</dbReference>
<gene>
    <name evidence="6" type="ORF">FGIG_04887</name>
</gene>
<evidence type="ECO:0000256" key="2">
    <source>
        <dbReference type="ARBA" id="ARBA00022679"/>
    </source>
</evidence>
<reference evidence="6 7" key="1">
    <citation type="submission" date="2019-04" db="EMBL/GenBank/DDBJ databases">
        <title>Annotation for the trematode Fasciola gigantica.</title>
        <authorList>
            <person name="Choi Y.-J."/>
        </authorList>
    </citation>
    <scope>NUCLEOTIDE SEQUENCE [LARGE SCALE GENOMIC DNA]</scope>
    <source>
        <strain evidence="6">Uganda_cow_1</strain>
    </source>
</reference>
<keyword evidence="3" id="KW-0949">S-adenosyl-L-methionine</keyword>
<evidence type="ECO:0000313" key="6">
    <source>
        <dbReference type="EMBL" id="TPP57203.1"/>
    </source>
</evidence>
<feature type="domain" description="SET" evidence="5">
    <location>
        <begin position="27"/>
        <end position="392"/>
    </location>
</feature>
<sequence length="448" mass="49957">MLVGMVSRGSSLSPCIQRTLSHGLRMDSTKVVDFGSPRGRGIAASRDFKAGETVFSESPLLCCQFSWNRLYGYLACDHCMRPLESAENNARRLTNNNMLVLPYPQCDILLSMLAVCRCDSCGVYYCSPECLNSASVLYHSVICPRHMLLRDALTHLDETWRRMHYPPETSTVMLLVRIIGSCISAHLRHSSLSQQIVEALKGFVSDTVVTTVDSNRISEMSHKLLRPEFVPQMQNLHESFVLVLEKISQVCCSQTSPGVDCSILLRDAGLSGLLDINNFKSALCLLGRNGQGVATSAFSLWVRNAEKYVESLGDVAKQAQLEEFLSNTYSAMNEHVGSFLDNEGVALYQYQSLINHGCSPNSRVEFSGETNKLTIVADREITSGEEITISYLDDCLQSRSRHSRRKYLSANYLFWCECDRCLREKLEGAASETSESDDTSDDEALHTD</sequence>
<dbReference type="STRING" id="46835.A0A504Y877"/>
<evidence type="ECO:0000313" key="7">
    <source>
        <dbReference type="Proteomes" id="UP000316759"/>
    </source>
</evidence>
<dbReference type="Proteomes" id="UP000316759">
    <property type="component" value="Unassembled WGS sequence"/>
</dbReference>
<dbReference type="AlphaFoldDB" id="A0A504Y877"/>
<dbReference type="Gene3D" id="2.170.270.10">
    <property type="entry name" value="SET domain"/>
    <property type="match status" value="1"/>
</dbReference>
<dbReference type="InterPro" id="IPR046341">
    <property type="entry name" value="SET_dom_sf"/>
</dbReference>
<dbReference type="PANTHER" id="PTHR46402:SF2">
    <property type="entry name" value="HISTONE-LYSINE N-TRIMETHYLTRANSFERASE SMYD5"/>
    <property type="match status" value="1"/>
</dbReference>